<sequence>MTQSFSVVTIVKGRTRQLRNLIRSLEHSNVLPAEVVVVWMASPCEDSLITSQHFPIHHKFVAHDTLPIPKARNKGFLGAHYDKAVYLDVDCICSADMLEHIVQSVIPGRVVTTQIKYLEVLPEHVDYKTLAKDAIDCPYTPEQPLNQPISFRAFHTTSFALYINDFENVGGFDESYCGFGVGDVDFAARCEAKGMHLFMLPDKILRQFHPRVDPPINHLSDIVNNAEIFKRKWGQYPVKHWLTEFAKEGFIYEEYPTRGLRVRRLPTQDEIHAHMTTRPY</sequence>
<dbReference type="Proteomes" id="UP000304912">
    <property type="component" value="Chromosome"/>
</dbReference>
<organism evidence="2 3">
    <name type="scientific">Salinimonas iocasae</name>
    <dbReference type="NCBI Taxonomy" id="2572577"/>
    <lineage>
        <taxon>Bacteria</taxon>
        <taxon>Pseudomonadati</taxon>
        <taxon>Pseudomonadota</taxon>
        <taxon>Gammaproteobacteria</taxon>
        <taxon>Alteromonadales</taxon>
        <taxon>Alteromonadaceae</taxon>
        <taxon>Alteromonas/Salinimonas group</taxon>
        <taxon>Salinimonas</taxon>
    </lineage>
</organism>
<evidence type="ECO:0000313" key="2">
    <source>
        <dbReference type="EMBL" id="QCZ94828.1"/>
    </source>
</evidence>
<evidence type="ECO:0000313" key="3">
    <source>
        <dbReference type="Proteomes" id="UP000304912"/>
    </source>
</evidence>
<keyword evidence="3" id="KW-1185">Reference proteome</keyword>
<protein>
    <recommendedName>
        <fullName evidence="1">Glycosyltransferase 2-like prokaryotic type domain-containing protein</fullName>
    </recommendedName>
</protein>
<dbReference type="InterPro" id="IPR019290">
    <property type="entry name" value="GlycosylTrfase-like_prok"/>
</dbReference>
<accession>A0A5B7YH13</accession>
<dbReference type="InterPro" id="IPR029044">
    <property type="entry name" value="Nucleotide-diphossugar_trans"/>
</dbReference>
<dbReference type="RefSeq" id="WP_139757564.1">
    <property type="nucleotide sequence ID" value="NZ_CP039852.1"/>
</dbReference>
<dbReference type="AlphaFoldDB" id="A0A5B7YH13"/>
<dbReference type="Pfam" id="PF10111">
    <property type="entry name" value="Glyco_tranf_2_2"/>
    <property type="match status" value="1"/>
</dbReference>
<reference evidence="2 3" key="1">
    <citation type="submission" date="2019-04" db="EMBL/GenBank/DDBJ databases">
        <title>Salinimonas iocasae sp. nov., a halophilic bacterium isolated from the outer tube casing of tubeworms in Okinawa Trough.</title>
        <authorList>
            <person name="Zhang H."/>
            <person name="Wang H."/>
            <person name="Li C."/>
        </authorList>
    </citation>
    <scope>NUCLEOTIDE SEQUENCE [LARGE SCALE GENOMIC DNA]</scope>
    <source>
        <strain evidence="2 3">KX18D6</strain>
    </source>
</reference>
<dbReference type="Gene3D" id="3.90.550.10">
    <property type="entry name" value="Spore Coat Polysaccharide Biosynthesis Protein SpsA, Chain A"/>
    <property type="match status" value="1"/>
</dbReference>
<dbReference type="OrthoDB" id="6653642at2"/>
<gene>
    <name evidence="2" type="ORF">FBQ74_15735</name>
</gene>
<evidence type="ECO:0000259" key="1">
    <source>
        <dbReference type="Pfam" id="PF10111"/>
    </source>
</evidence>
<proteinExistence type="predicted"/>
<name>A0A5B7YH13_9ALTE</name>
<dbReference type="KEGG" id="salk:FBQ74_15735"/>
<dbReference type="EMBL" id="CP039852">
    <property type="protein sequence ID" value="QCZ94828.1"/>
    <property type="molecule type" value="Genomic_DNA"/>
</dbReference>
<feature type="domain" description="Glycosyltransferase 2-like prokaryotic type" evidence="1">
    <location>
        <begin position="65"/>
        <end position="205"/>
    </location>
</feature>
<dbReference type="SUPFAM" id="SSF53448">
    <property type="entry name" value="Nucleotide-diphospho-sugar transferases"/>
    <property type="match status" value="1"/>
</dbReference>